<evidence type="ECO:0000313" key="9">
    <source>
        <dbReference type="EMBL" id="EWH12215.1"/>
    </source>
</evidence>
<dbReference type="AlphaFoldDB" id="W7R3M0"/>
<evidence type="ECO:0000313" key="10">
    <source>
        <dbReference type="Proteomes" id="UP000019276"/>
    </source>
</evidence>
<dbReference type="InterPro" id="IPR056412">
    <property type="entry name" value="Ig_CycH"/>
</dbReference>
<reference evidence="9 10" key="1">
    <citation type="journal article" date="2014" name="Genome Announc.">
        <title>Draft Genome Sequence of the Agar-Degrading Bacterium Catenovulum sp. Strain DS-2, Isolated from Intestines of Haliotis diversicolor.</title>
        <authorList>
            <person name="Shan D."/>
            <person name="Li X."/>
            <person name="Gu Z."/>
            <person name="Wei G."/>
            <person name="Gao Z."/>
            <person name="Shao Z."/>
        </authorList>
    </citation>
    <scope>NUCLEOTIDE SEQUENCE [LARGE SCALE GENOMIC DNA]</scope>
    <source>
        <strain evidence="9 10">DS-2</strain>
    </source>
</reference>
<feature type="domain" description="Cytochrome c-type biogenesis protein H TPR" evidence="8">
    <location>
        <begin position="116"/>
        <end position="272"/>
    </location>
</feature>
<keyword evidence="3" id="KW-0201">Cytochrome c-type biogenesis</keyword>
<dbReference type="Gene3D" id="1.25.40.10">
    <property type="entry name" value="Tetratricopeptide repeat domain"/>
    <property type="match status" value="1"/>
</dbReference>
<dbReference type="SUPFAM" id="SSF48452">
    <property type="entry name" value="TPR-like"/>
    <property type="match status" value="1"/>
</dbReference>
<keyword evidence="6" id="KW-0472">Membrane</keyword>
<dbReference type="RefSeq" id="WP_035012673.1">
    <property type="nucleotide sequence ID" value="NZ_ARZY01000001.1"/>
</dbReference>
<keyword evidence="6" id="KW-1133">Transmembrane helix</keyword>
<evidence type="ECO:0000259" key="8">
    <source>
        <dbReference type="Pfam" id="PF23914"/>
    </source>
</evidence>
<evidence type="ECO:0000259" key="7">
    <source>
        <dbReference type="Pfam" id="PF23892"/>
    </source>
</evidence>
<dbReference type="Pfam" id="PF23914">
    <property type="entry name" value="TPR_CcmH_CycH"/>
    <property type="match status" value="1"/>
</dbReference>
<evidence type="ECO:0000256" key="2">
    <source>
        <dbReference type="ARBA" id="ARBA00022737"/>
    </source>
</evidence>
<evidence type="ECO:0000256" key="6">
    <source>
        <dbReference type="SAM" id="Phobius"/>
    </source>
</evidence>
<evidence type="ECO:0000256" key="1">
    <source>
        <dbReference type="ARBA" id="ARBA00004196"/>
    </source>
</evidence>
<feature type="domain" description="Cytochrome c-type biogenesis protein H Ig-like" evidence="7">
    <location>
        <begin position="304"/>
        <end position="407"/>
    </location>
</feature>
<dbReference type="NCBIfam" id="TIGR03142">
    <property type="entry name" value="cytochro_ccmI"/>
    <property type="match status" value="1"/>
</dbReference>
<evidence type="ECO:0000256" key="5">
    <source>
        <dbReference type="PROSITE-ProRule" id="PRU00339"/>
    </source>
</evidence>
<comment type="caution">
    <text evidence="9">The sequence shown here is derived from an EMBL/GenBank/DDBJ whole genome shotgun (WGS) entry which is preliminary data.</text>
</comment>
<accession>W7R3M0</accession>
<dbReference type="SMART" id="SM00028">
    <property type="entry name" value="TPR"/>
    <property type="match status" value="2"/>
</dbReference>
<proteinExistence type="predicted"/>
<dbReference type="InterPro" id="IPR056413">
    <property type="entry name" value="TPR_CcmH_CycH"/>
</dbReference>
<dbReference type="GO" id="GO:0030313">
    <property type="term" value="C:cell envelope"/>
    <property type="evidence" value="ECO:0007669"/>
    <property type="project" value="UniProtKB-SubCell"/>
</dbReference>
<feature type="transmembrane region" description="Helical" evidence="6">
    <location>
        <begin position="93"/>
        <end position="110"/>
    </location>
</feature>
<dbReference type="GO" id="GO:0017004">
    <property type="term" value="P:cytochrome complex assembly"/>
    <property type="evidence" value="ECO:0007669"/>
    <property type="project" value="UniProtKB-KW"/>
</dbReference>
<dbReference type="InterPro" id="IPR011990">
    <property type="entry name" value="TPR-like_helical_dom_sf"/>
</dbReference>
<dbReference type="PANTHER" id="PTHR47870">
    <property type="entry name" value="CYTOCHROME C-TYPE BIOGENESIS PROTEIN CCMH"/>
    <property type="match status" value="1"/>
</dbReference>
<dbReference type="InterPro" id="IPR051263">
    <property type="entry name" value="C-type_cytochrome_biogenesis"/>
</dbReference>
<dbReference type="OrthoDB" id="9776053at2"/>
<keyword evidence="4 5" id="KW-0802">TPR repeat</keyword>
<keyword evidence="2" id="KW-0677">Repeat</keyword>
<sequence>MNELILVLVGFALIASTLVLLPWMAKQHNWKQDHQRIENLYAEKLQELAQDLQQGNIEEQAYKAAKEDLTVQLASELSQAKVTSGLHISKNTMWLLPVVTLIVTSAIYYIQGKPAQMEQWLAAQSKTAEFGQKLMQGNENFTKAELNEFYLGLRSKLAEQTPDASGWLLLGRVAYSLNNLSDAIAAFEQALKIDSEHYPSRMSLAQSLLASGDESMMKRAGRIYNQVLQQNPADAEALTMAGYTAFQLQNNQVAAQYWQLALNYLPEDDSRRKAIEQTLPQVSAHAAAAQQSAQPTADAKSVVIKFNVSQQTQAQVADFQYLVVFARPQLSGPPAAVLRLPIENGQLPDTVTLTDQNAMMQGFNLSSLANAYITVRLSKDADVGLSEGEIEKNSDALTLEQNTQVTMEL</sequence>
<dbReference type="eggNOG" id="COG4235">
    <property type="taxonomic scope" value="Bacteria"/>
</dbReference>
<keyword evidence="6" id="KW-0812">Transmembrane</keyword>
<dbReference type="Proteomes" id="UP000019276">
    <property type="component" value="Unassembled WGS sequence"/>
</dbReference>
<name>W7R3M0_9ALTE</name>
<feature type="transmembrane region" description="Helical" evidence="6">
    <location>
        <begin position="6"/>
        <end position="25"/>
    </location>
</feature>
<gene>
    <name evidence="9" type="ORF">DS2_00800</name>
</gene>
<comment type="subcellular location">
    <subcellularLocation>
        <location evidence="1">Cell envelope</location>
    </subcellularLocation>
</comment>
<dbReference type="InterPro" id="IPR017560">
    <property type="entry name" value="Cyt_c_biogenesis_CcmI"/>
</dbReference>
<dbReference type="Pfam" id="PF23892">
    <property type="entry name" value="Ig_CycH"/>
    <property type="match status" value="1"/>
</dbReference>
<dbReference type="PANTHER" id="PTHR47870:SF1">
    <property type="entry name" value="CYTOCHROME C-TYPE BIOGENESIS PROTEIN CCMH"/>
    <property type="match status" value="1"/>
</dbReference>
<feature type="repeat" description="TPR" evidence="5">
    <location>
        <begin position="164"/>
        <end position="197"/>
    </location>
</feature>
<dbReference type="InterPro" id="IPR019734">
    <property type="entry name" value="TPR_rpt"/>
</dbReference>
<evidence type="ECO:0000256" key="4">
    <source>
        <dbReference type="ARBA" id="ARBA00022803"/>
    </source>
</evidence>
<evidence type="ECO:0000256" key="3">
    <source>
        <dbReference type="ARBA" id="ARBA00022748"/>
    </source>
</evidence>
<dbReference type="EMBL" id="ARZY01000001">
    <property type="protein sequence ID" value="EWH12215.1"/>
    <property type="molecule type" value="Genomic_DNA"/>
</dbReference>
<protein>
    <submittedName>
        <fullName evidence="9">Uncharacterized protein</fullName>
    </submittedName>
</protein>
<keyword evidence="10" id="KW-1185">Reference proteome</keyword>
<organism evidence="9 10">
    <name type="scientific">Catenovulum agarivorans DS-2</name>
    <dbReference type="NCBI Taxonomy" id="1328313"/>
    <lineage>
        <taxon>Bacteria</taxon>
        <taxon>Pseudomonadati</taxon>
        <taxon>Pseudomonadota</taxon>
        <taxon>Gammaproteobacteria</taxon>
        <taxon>Alteromonadales</taxon>
        <taxon>Alteromonadaceae</taxon>
        <taxon>Catenovulum</taxon>
    </lineage>
</organism>
<dbReference type="STRING" id="1328313.DS2_00800"/>
<dbReference type="PROSITE" id="PS50005">
    <property type="entry name" value="TPR"/>
    <property type="match status" value="1"/>
</dbReference>